<reference evidence="3" key="2">
    <citation type="submission" date="2025-09" db="UniProtKB">
        <authorList>
            <consortium name="Ensembl"/>
        </authorList>
    </citation>
    <scope>IDENTIFICATION</scope>
</reference>
<dbReference type="GO" id="GO:0042470">
    <property type="term" value="C:melanosome"/>
    <property type="evidence" value="ECO:0007669"/>
    <property type="project" value="TreeGrafter"/>
</dbReference>
<dbReference type="GO" id="GO:0032438">
    <property type="term" value="P:melanosome organization"/>
    <property type="evidence" value="ECO:0007669"/>
    <property type="project" value="TreeGrafter"/>
</dbReference>
<dbReference type="Proteomes" id="UP000694522">
    <property type="component" value="Unplaced"/>
</dbReference>
<dbReference type="GO" id="GO:0005886">
    <property type="term" value="C:plasma membrane"/>
    <property type="evidence" value="ECO:0007669"/>
    <property type="project" value="TreeGrafter"/>
</dbReference>
<dbReference type="PANTHER" id="PTHR11861:SF1">
    <property type="entry name" value="MELANOCYTE PROTEIN PMEL"/>
    <property type="match status" value="1"/>
</dbReference>
<dbReference type="InterPro" id="IPR045219">
    <property type="entry name" value="PKAT"/>
</dbReference>
<protein>
    <recommendedName>
        <fullName evidence="2">PMEL/NMB N-terminal domain-containing protein</fullName>
    </recommendedName>
</protein>
<evidence type="ECO:0000256" key="1">
    <source>
        <dbReference type="SAM" id="SignalP"/>
    </source>
</evidence>
<feature type="chain" id="PRO_5034918177" description="PMEL/NMB N-terminal domain-containing protein" evidence="1">
    <location>
        <begin position="20"/>
        <end position="120"/>
    </location>
</feature>
<dbReference type="AlphaFoldDB" id="A0A8B9FZC5"/>
<dbReference type="InterPro" id="IPR059017">
    <property type="entry name" value="PMEL_NMB_N"/>
</dbReference>
<sequence>MRVLGVAAAVGTLLVLAMAQRRAGGQSRAWSGRPAPFRSWDALRYRPWQEGASQQRDCWRGGDVAFDISNDAPTMAGAEATFSIALRLPSTQELLPDGSVVWSQNCTVNEHPRNTPKTPP</sequence>
<dbReference type="Ensembl" id="ENSACOT00000014929.1">
    <property type="protein sequence ID" value="ENSACOP00000014423.1"/>
    <property type="gene ID" value="ENSACOG00000010043.1"/>
</dbReference>
<organism evidence="3 4">
    <name type="scientific">Amazona collaria</name>
    <name type="common">yellow-billed parrot</name>
    <dbReference type="NCBI Taxonomy" id="241587"/>
    <lineage>
        <taxon>Eukaryota</taxon>
        <taxon>Metazoa</taxon>
        <taxon>Chordata</taxon>
        <taxon>Craniata</taxon>
        <taxon>Vertebrata</taxon>
        <taxon>Euteleostomi</taxon>
        <taxon>Archelosauria</taxon>
        <taxon>Archosauria</taxon>
        <taxon>Dinosauria</taxon>
        <taxon>Saurischia</taxon>
        <taxon>Theropoda</taxon>
        <taxon>Coelurosauria</taxon>
        <taxon>Aves</taxon>
        <taxon>Neognathae</taxon>
        <taxon>Neoaves</taxon>
        <taxon>Telluraves</taxon>
        <taxon>Australaves</taxon>
        <taxon>Psittaciformes</taxon>
        <taxon>Psittacidae</taxon>
        <taxon>Amazona</taxon>
    </lineage>
</organism>
<feature type="signal peptide" evidence="1">
    <location>
        <begin position="1"/>
        <end position="19"/>
    </location>
</feature>
<dbReference type="PANTHER" id="PTHR11861">
    <property type="entry name" value="MELANOCYTE PROTEIN PMEL 17-RELATED"/>
    <property type="match status" value="1"/>
</dbReference>
<evidence type="ECO:0000313" key="3">
    <source>
        <dbReference type="Ensembl" id="ENSACOP00000014423.1"/>
    </source>
</evidence>
<feature type="domain" description="PMEL/NMB N-terminal" evidence="2">
    <location>
        <begin position="38"/>
        <end position="111"/>
    </location>
</feature>
<evidence type="ECO:0000313" key="4">
    <source>
        <dbReference type="Proteomes" id="UP000694522"/>
    </source>
</evidence>
<reference evidence="3" key="1">
    <citation type="submission" date="2025-08" db="UniProtKB">
        <authorList>
            <consortium name="Ensembl"/>
        </authorList>
    </citation>
    <scope>IDENTIFICATION</scope>
</reference>
<accession>A0A8B9FZC5</accession>
<keyword evidence="1" id="KW-0732">Signal</keyword>
<name>A0A8B9FZC5_9PSIT</name>
<proteinExistence type="predicted"/>
<dbReference type="Pfam" id="PF26141">
    <property type="entry name" value="PMEL_NMB_N"/>
    <property type="match status" value="1"/>
</dbReference>
<keyword evidence="4" id="KW-1185">Reference proteome</keyword>
<evidence type="ECO:0000259" key="2">
    <source>
        <dbReference type="Pfam" id="PF26141"/>
    </source>
</evidence>